<name>A0ABY2BFF7_9ACTN</name>
<feature type="domain" description="HTH tetR-type" evidence="5">
    <location>
        <begin position="8"/>
        <end position="68"/>
    </location>
</feature>
<keyword evidence="3" id="KW-0804">Transcription</keyword>
<dbReference type="PANTHER" id="PTHR47506">
    <property type="entry name" value="TRANSCRIPTIONAL REGULATORY PROTEIN"/>
    <property type="match status" value="1"/>
</dbReference>
<reference evidence="6 7" key="1">
    <citation type="journal article" date="2015" name="Stand. Genomic Sci.">
        <title>Genomic Encyclopedia of Bacterial and Archaeal Type Strains, Phase III: the genomes of soil and plant-associated and newly described type strains.</title>
        <authorList>
            <person name="Whitman W.B."/>
            <person name="Woyke T."/>
            <person name="Klenk H.P."/>
            <person name="Zhou Y."/>
            <person name="Lilburn T.G."/>
            <person name="Beck B.J."/>
            <person name="De Vos P."/>
            <person name="Vandamme P."/>
            <person name="Eisen J.A."/>
            <person name="Garrity G."/>
            <person name="Hugenholtz P."/>
            <person name="Kyrpides N.C."/>
        </authorList>
    </citation>
    <scope>NUCLEOTIDE SEQUENCE [LARGE SCALE GENOMIC DNA]</scope>
    <source>
        <strain evidence="6 7">VKM Ac-2538</strain>
    </source>
</reference>
<dbReference type="InterPro" id="IPR001647">
    <property type="entry name" value="HTH_TetR"/>
</dbReference>
<accession>A0ABY2BFF7</accession>
<dbReference type="RefSeq" id="WP_132191997.1">
    <property type="nucleotide sequence ID" value="NZ_SLWM01000012.1"/>
</dbReference>
<gene>
    <name evidence="6" type="ORF">EV644_112201</name>
</gene>
<dbReference type="Gene3D" id="1.10.10.60">
    <property type="entry name" value="Homeodomain-like"/>
    <property type="match status" value="1"/>
</dbReference>
<dbReference type="SUPFAM" id="SSF46689">
    <property type="entry name" value="Homeodomain-like"/>
    <property type="match status" value="1"/>
</dbReference>
<dbReference type="Gene3D" id="1.10.357.10">
    <property type="entry name" value="Tetracycline Repressor, domain 2"/>
    <property type="match status" value="1"/>
</dbReference>
<keyword evidence="2 4" id="KW-0238">DNA-binding</keyword>
<keyword evidence="7" id="KW-1185">Reference proteome</keyword>
<evidence type="ECO:0000256" key="3">
    <source>
        <dbReference type="ARBA" id="ARBA00023163"/>
    </source>
</evidence>
<dbReference type="EMBL" id="SLWM01000012">
    <property type="protein sequence ID" value="TCO18453.1"/>
    <property type="molecule type" value="Genomic_DNA"/>
</dbReference>
<evidence type="ECO:0000256" key="1">
    <source>
        <dbReference type="ARBA" id="ARBA00023015"/>
    </source>
</evidence>
<organism evidence="6 7">
    <name type="scientific">Kribbella orskensis</name>
    <dbReference type="NCBI Taxonomy" id="2512216"/>
    <lineage>
        <taxon>Bacteria</taxon>
        <taxon>Bacillati</taxon>
        <taxon>Actinomycetota</taxon>
        <taxon>Actinomycetes</taxon>
        <taxon>Propionibacteriales</taxon>
        <taxon>Kribbellaceae</taxon>
        <taxon>Kribbella</taxon>
    </lineage>
</organism>
<comment type="caution">
    <text evidence="6">The sequence shown here is derived from an EMBL/GenBank/DDBJ whole genome shotgun (WGS) entry which is preliminary data.</text>
</comment>
<dbReference type="SUPFAM" id="SSF48498">
    <property type="entry name" value="Tetracyclin repressor-like, C-terminal domain"/>
    <property type="match status" value="1"/>
</dbReference>
<dbReference type="Proteomes" id="UP000295818">
    <property type="component" value="Unassembled WGS sequence"/>
</dbReference>
<dbReference type="PANTHER" id="PTHR47506:SF1">
    <property type="entry name" value="HTH-TYPE TRANSCRIPTIONAL REGULATOR YJDC"/>
    <property type="match status" value="1"/>
</dbReference>
<dbReference type="InterPro" id="IPR036271">
    <property type="entry name" value="Tet_transcr_reg_TetR-rel_C_sf"/>
</dbReference>
<dbReference type="PROSITE" id="PS50977">
    <property type="entry name" value="HTH_TETR_2"/>
    <property type="match status" value="1"/>
</dbReference>
<dbReference type="InterPro" id="IPR009057">
    <property type="entry name" value="Homeodomain-like_sf"/>
</dbReference>
<evidence type="ECO:0000313" key="6">
    <source>
        <dbReference type="EMBL" id="TCO18453.1"/>
    </source>
</evidence>
<keyword evidence="1" id="KW-0805">Transcription regulation</keyword>
<evidence type="ECO:0000256" key="4">
    <source>
        <dbReference type="PROSITE-ProRule" id="PRU00335"/>
    </source>
</evidence>
<evidence type="ECO:0000259" key="5">
    <source>
        <dbReference type="PROSITE" id="PS50977"/>
    </source>
</evidence>
<dbReference type="Pfam" id="PF00440">
    <property type="entry name" value="TetR_N"/>
    <property type="match status" value="1"/>
</dbReference>
<protein>
    <submittedName>
        <fullName evidence="6">TetR family transcriptional regulator</fullName>
    </submittedName>
</protein>
<proteinExistence type="predicted"/>
<sequence length="204" mass="22130">MPGGRPRTFDEEEALERAVEVFWRQGYEGTSITDLTTAMGVNKPSLYSVYGGKADLFRRVIAHYAEHEMAYARAALEEPTALLVVQRFLRDNVTAVTLDDKPNGCLSIQGGLSCSAENQDVAQFLAASRLAGEKAFADRFRLAIEQQDLPADADPDALARFLMVVSEGHAVHAAAGVPREALLQSAAIAEQAFKAMTSQPAARF</sequence>
<feature type="DNA-binding region" description="H-T-H motif" evidence="4">
    <location>
        <begin position="31"/>
        <end position="50"/>
    </location>
</feature>
<evidence type="ECO:0000256" key="2">
    <source>
        <dbReference type="ARBA" id="ARBA00023125"/>
    </source>
</evidence>
<evidence type="ECO:0000313" key="7">
    <source>
        <dbReference type="Proteomes" id="UP000295818"/>
    </source>
</evidence>